<keyword evidence="4" id="KW-1185">Reference proteome</keyword>
<sequence>MRLTAFGILFSLAGVALAAPTPVDREALARELAAAHKLDPAVVLPVLREAEYKQAIIDAITRPAEAKPWKAYRQIFLTEKRISEGRAFLAEHANALAKVELDTGVPASIIVAIIGVETHYGKITGSWRVIDALFTLGAHYPPRQPFFRSELGHLFALAREEQLDPLTLKGSYAGAMGWGQFMPSSYRAYARDGDGDGRRDLFGSLPDIFASVANYFVAHGWTPGQPVVVPARRAEGAADFKPDGLKAEIALEDLAARGYTPVEPPAEPLPATLLSLEGEAGTEHWIGFNNFYVITRYNRSPLYAMAVYQLAGEIAAGKAGSGTAP</sequence>
<comment type="caution">
    <text evidence="3">The sequence shown here is derived from an EMBL/GenBank/DDBJ whole genome shotgun (WGS) entry which is preliminary data.</text>
</comment>
<dbReference type="PANTHER" id="PTHR30163">
    <property type="entry name" value="MEMBRANE-BOUND LYTIC MUREIN TRANSGLYCOSYLASE B"/>
    <property type="match status" value="1"/>
</dbReference>
<evidence type="ECO:0000313" key="3">
    <source>
        <dbReference type="EMBL" id="MCK7593936.1"/>
    </source>
</evidence>
<dbReference type="EMBL" id="JALNMH010000007">
    <property type="protein sequence ID" value="MCK7593936.1"/>
    <property type="molecule type" value="Genomic_DNA"/>
</dbReference>
<dbReference type="Pfam" id="PF13406">
    <property type="entry name" value="SLT_2"/>
    <property type="match status" value="1"/>
</dbReference>
<gene>
    <name evidence="3" type="primary">mltB</name>
    <name evidence="3" type="ORF">M0G41_09660</name>
</gene>
<dbReference type="PANTHER" id="PTHR30163:SF9">
    <property type="entry name" value="MEMBRANE-BOUND LYTIC MUREIN TRANSGLYCOSYLASE B"/>
    <property type="match status" value="1"/>
</dbReference>
<keyword evidence="1" id="KW-0732">Signal</keyword>
<feature type="signal peptide" evidence="1">
    <location>
        <begin position="1"/>
        <end position="18"/>
    </location>
</feature>
<evidence type="ECO:0000313" key="4">
    <source>
        <dbReference type="Proteomes" id="UP001431449"/>
    </source>
</evidence>
<feature type="domain" description="Transglycosylase SLT" evidence="2">
    <location>
        <begin position="27"/>
        <end position="311"/>
    </location>
</feature>
<feature type="chain" id="PRO_5045839873" evidence="1">
    <location>
        <begin position="19"/>
        <end position="325"/>
    </location>
</feature>
<name>A0ABT0GHA8_9GAMM</name>
<reference evidence="3" key="1">
    <citation type="submission" date="2022-04" db="EMBL/GenBank/DDBJ databases">
        <title>Lysobacter sp. CAU 1642 isolated from sea sand.</title>
        <authorList>
            <person name="Kim W."/>
        </authorList>
    </citation>
    <scope>NUCLEOTIDE SEQUENCE</scope>
    <source>
        <strain evidence="3">CAU 1642</strain>
    </source>
</reference>
<dbReference type="InterPro" id="IPR031304">
    <property type="entry name" value="SLT_2"/>
</dbReference>
<evidence type="ECO:0000256" key="1">
    <source>
        <dbReference type="SAM" id="SignalP"/>
    </source>
</evidence>
<dbReference type="InterPro" id="IPR023346">
    <property type="entry name" value="Lysozyme-like_dom_sf"/>
</dbReference>
<dbReference type="Proteomes" id="UP001431449">
    <property type="component" value="Unassembled WGS sequence"/>
</dbReference>
<dbReference type="InterPro" id="IPR011757">
    <property type="entry name" value="Lytic_transglycosylase_MltB"/>
</dbReference>
<dbReference type="NCBIfam" id="TIGR02282">
    <property type="entry name" value="MltB"/>
    <property type="match status" value="1"/>
</dbReference>
<accession>A0ABT0GHA8</accession>
<dbReference type="Gene3D" id="1.10.8.350">
    <property type="entry name" value="Bacterial muramidase"/>
    <property type="match status" value="1"/>
</dbReference>
<dbReference type="Gene3D" id="1.10.530.10">
    <property type="match status" value="1"/>
</dbReference>
<dbReference type="SUPFAM" id="SSF53955">
    <property type="entry name" value="Lysozyme-like"/>
    <property type="match status" value="1"/>
</dbReference>
<organism evidence="3 4">
    <name type="scientific">Pseudomarimonas salicorniae</name>
    <dbReference type="NCBI Taxonomy" id="2933270"/>
    <lineage>
        <taxon>Bacteria</taxon>
        <taxon>Pseudomonadati</taxon>
        <taxon>Pseudomonadota</taxon>
        <taxon>Gammaproteobacteria</taxon>
        <taxon>Lysobacterales</taxon>
        <taxon>Lysobacteraceae</taxon>
        <taxon>Pseudomarimonas</taxon>
    </lineage>
</organism>
<evidence type="ECO:0000259" key="2">
    <source>
        <dbReference type="Pfam" id="PF13406"/>
    </source>
</evidence>
<protein>
    <submittedName>
        <fullName evidence="3">Lytic murein transglycosylase B</fullName>
    </submittedName>
</protein>
<dbReference type="InterPro" id="IPR043426">
    <property type="entry name" value="MltB-like"/>
</dbReference>
<dbReference type="RefSeq" id="WP_248208663.1">
    <property type="nucleotide sequence ID" value="NZ_JALNMH010000007.1"/>
</dbReference>
<proteinExistence type="predicted"/>